<dbReference type="InterPro" id="IPR052168">
    <property type="entry name" value="Cytochrome_b561_oxidase"/>
</dbReference>
<keyword evidence="9 13" id="KW-1133">Transmembrane helix</keyword>
<keyword evidence="11 13" id="KW-0472">Membrane</keyword>
<evidence type="ECO:0000256" key="4">
    <source>
        <dbReference type="ARBA" id="ARBA00022475"/>
    </source>
</evidence>
<evidence type="ECO:0000256" key="6">
    <source>
        <dbReference type="ARBA" id="ARBA00022692"/>
    </source>
</evidence>
<feature type="transmembrane region" description="Helical" evidence="13">
    <location>
        <begin position="88"/>
        <end position="107"/>
    </location>
</feature>
<dbReference type="PROSITE" id="PS51257">
    <property type="entry name" value="PROKAR_LIPOPROTEIN"/>
    <property type="match status" value="1"/>
</dbReference>
<organism evidence="16 17">
    <name type="scientific">Aeromonas piscicola</name>
    <dbReference type="NCBI Taxonomy" id="600645"/>
    <lineage>
        <taxon>Bacteria</taxon>
        <taxon>Pseudomonadati</taxon>
        <taxon>Pseudomonadota</taxon>
        <taxon>Gammaproteobacteria</taxon>
        <taxon>Aeromonadales</taxon>
        <taxon>Aeromonadaceae</taxon>
        <taxon>Aeromonas</taxon>
    </lineage>
</organism>
<keyword evidence="4" id="KW-1003">Cell membrane</keyword>
<dbReference type="PANTHER" id="PTHR30529:SF7">
    <property type="entry name" value="CYTOCHROME B561 BACTERIAL_NI-HYDROGENASE DOMAIN-CONTAINING PROTEIN"/>
    <property type="match status" value="1"/>
</dbReference>
<evidence type="ECO:0000256" key="7">
    <source>
        <dbReference type="ARBA" id="ARBA00022723"/>
    </source>
</evidence>
<evidence type="ECO:0000256" key="10">
    <source>
        <dbReference type="ARBA" id="ARBA00023004"/>
    </source>
</evidence>
<evidence type="ECO:0000256" key="14">
    <source>
        <dbReference type="SAM" id="SignalP"/>
    </source>
</evidence>
<evidence type="ECO:0000256" key="8">
    <source>
        <dbReference type="ARBA" id="ARBA00022982"/>
    </source>
</evidence>
<dbReference type="Proteomes" id="UP001168109">
    <property type="component" value="Unassembled WGS sequence"/>
</dbReference>
<protein>
    <submittedName>
        <fullName evidence="16">Cytochrome b</fullName>
    </submittedName>
</protein>
<dbReference type="Pfam" id="PF01292">
    <property type="entry name" value="Ni_hydr_CYTB"/>
    <property type="match status" value="1"/>
</dbReference>
<keyword evidence="5" id="KW-0349">Heme</keyword>
<feature type="transmembrane region" description="Helical" evidence="13">
    <location>
        <begin position="56"/>
        <end position="76"/>
    </location>
</feature>
<evidence type="ECO:0000256" key="12">
    <source>
        <dbReference type="ARBA" id="ARBA00037975"/>
    </source>
</evidence>
<feature type="signal peptide" evidence="14">
    <location>
        <begin position="1"/>
        <end position="32"/>
    </location>
</feature>
<sequence>MFSGKIASDRSSCTSCGIVSMPLISATPPAVAACDQQPCLEFFMNCSTPLSLTTRLLHWSVALLMIGLTLLGYLMVKFEIWDLYALHKSLGVIALVLILPRAIIRLGKGWPTPVRQYPAYEALAAKAIHWGLLVSTLLIPVSGLCYSGAAGRGVALFGWFIIPMNPDINDPANVIPYSESIRDITHAVHVYLPYIMLALLLVHIVGALKHHLLDKDLTLLRMLGRK</sequence>
<keyword evidence="14" id="KW-0732">Signal</keyword>
<evidence type="ECO:0000313" key="16">
    <source>
        <dbReference type="EMBL" id="MDM5129442.1"/>
    </source>
</evidence>
<gene>
    <name evidence="16" type="ORF">OB962_00290</name>
</gene>
<comment type="similarity">
    <text evidence="12">Belongs to the cytochrome b561 family.</text>
</comment>
<proteinExistence type="inferred from homology"/>
<evidence type="ECO:0000259" key="15">
    <source>
        <dbReference type="Pfam" id="PF01292"/>
    </source>
</evidence>
<dbReference type="PANTHER" id="PTHR30529">
    <property type="entry name" value="CYTOCHROME B561"/>
    <property type="match status" value="1"/>
</dbReference>
<reference evidence="16" key="1">
    <citation type="submission" date="2024-05" db="EMBL/GenBank/DDBJ databases">
        <title>WGS of Aeromonas isolates.</title>
        <authorList>
            <person name="Lee H."/>
        </authorList>
    </citation>
    <scope>NUCLEOTIDE SEQUENCE</scope>
    <source>
        <strain evidence="16">LP308</strain>
    </source>
</reference>
<dbReference type="InterPro" id="IPR016174">
    <property type="entry name" value="Di-haem_cyt_TM"/>
</dbReference>
<evidence type="ECO:0000256" key="9">
    <source>
        <dbReference type="ARBA" id="ARBA00022989"/>
    </source>
</evidence>
<dbReference type="EMBL" id="JAOPLU010000001">
    <property type="protein sequence ID" value="MDM5129442.1"/>
    <property type="molecule type" value="Genomic_DNA"/>
</dbReference>
<comment type="cofactor">
    <cofactor evidence="1">
        <name>heme b</name>
        <dbReference type="ChEBI" id="CHEBI:60344"/>
    </cofactor>
</comment>
<evidence type="ECO:0000256" key="5">
    <source>
        <dbReference type="ARBA" id="ARBA00022617"/>
    </source>
</evidence>
<accession>A0ABT7Q680</accession>
<evidence type="ECO:0000256" key="2">
    <source>
        <dbReference type="ARBA" id="ARBA00004651"/>
    </source>
</evidence>
<keyword evidence="10" id="KW-0408">Iron</keyword>
<keyword evidence="6 13" id="KW-0812">Transmembrane</keyword>
<dbReference type="RefSeq" id="WP_290040199.1">
    <property type="nucleotide sequence ID" value="NZ_JAOPLU010000001.1"/>
</dbReference>
<feature type="domain" description="Cytochrome b561 bacterial/Ni-hydrogenase" evidence="15">
    <location>
        <begin position="51"/>
        <end position="224"/>
    </location>
</feature>
<dbReference type="SUPFAM" id="SSF81342">
    <property type="entry name" value="Transmembrane di-heme cytochromes"/>
    <property type="match status" value="1"/>
</dbReference>
<dbReference type="InterPro" id="IPR011577">
    <property type="entry name" value="Cyt_b561_bac/Ni-Hgenase"/>
</dbReference>
<feature type="transmembrane region" description="Helical" evidence="13">
    <location>
        <begin position="127"/>
        <end position="146"/>
    </location>
</feature>
<keyword evidence="7" id="KW-0479">Metal-binding</keyword>
<evidence type="ECO:0000256" key="1">
    <source>
        <dbReference type="ARBA" id="ARBA00001970"/>
    </source>
</evidence>
<keyword evidence="8" id="KW-0249">Electron transport</keyword>
<evidence type="ECO:0000313" key="17">
    <source>
        <dbReference type="Proteomes" id="UP001168109"/>
    </source>
</evidence>
<comment type="subcellular location">
    <subcellularLocation>
        <location evidence="2">Cell membrane</location>
        <topology evidence="2">Multi-pass membrane protein</topology>
    </subcellularLocation>
</comment>
<feature type="transmembrane region" description="Helical" evidence="13">
    <location>
        <begin position="191"/>
        <end position="212"/>
    </location>
</feature>
<feature type="chain" id="PRO_5047061007" evidence="14">
    <location>
        <begin position="33"/>
        <end position="226"/>
    </location>
</feature>
<name>A0ABT7Q680_9GAMM</name>
<evidence type="ECO:0000256" key="11">
    <source>
        <dbReference type="ARBA" id="ARBA00023136"/>
    </source>
</evidence>
<comment type="caution">
    <text evidence="16">The sequence shown here is derived from an EMBL/GenBank/DDBJ whole genome shotgun (WGS) entry which is preliminary data.</text>
</comment>
<keyword evidence="3" id="KW-0813">Transport</keyword>
<evidence type="ECO:0000256" key="3">
    <source>
        <dbReference type="ARBA" id="ARBA00022448"/>
    </source>
</evidence>
<keyword evidence="17" id="KW-1185">Reference proteome</keyword>
<evidence type="ECO:0000256" key="13">
    <source>
        <dbReference type="SAM" id="Phobius"/>
    </source>
</evidence>